<accession>A0A847D8M1</accession>
<reference evidence="1 2" key="1">
    <citation type="journal article" date="2020" name="Biotechnol. Biofuels">
        <title>New insights from the biogas microbiome by comprehensive genome-resolved metagenomics of nearly 1600 species originating from multiple anaerobic digesters.</title>
        <authorList>
            <person name="Campanaro S."/>
            <person name="Treu L."/>
            <person name="Rodriguez-R L.M."/>
            <person name="Kovalovszki A."/>
            <person name="Ziels R.M."/>
            <person name="Maus I."/>
            <person name="Zhu X."/>
            <person name="Kougias P.G."/>
            <person name="Basile A."/>
            <person name="Luo G."/>
            <person name="Schluter A."/>
            <person name="Konstantinidis K.T."/>
            <person name="Angelidaki I."/>
        </authorList>
    </citation>
    <scope>NUCLEOTIDE SEQUENCE [LARGE SCALE GENOMIC DNA]</scope>
    <source>
        <strain evidence="1">AS07pgkLD_105</strain>
    </source>
</reference>
<protein>
    <submittedName>
        <fullName evidence="1">Uncharacterized protein</fullName>
    </submittedName>
</protein>
<gene>
    <name evidence="1" type="ORF">GX662_12095</name>
</gene>
<evidence type="ECO:0000313" key="1">
    <source>
        <dbReference type="EMBL" id="NLD32978.1"/>
    </source>
</evidence>
<dbReference type="EMBL" id="JAAZCD010000275">
    <property type="protein sequence ID" value="NLD32978.1"/>
    <property type="molecule type" value="Genomic_DNA"/>
</dbReference>
<evidence type="ECO:0000313" key="2">
    <source>
        <dbReference type="Proteomes" id="UP000589373"/>
    </source>
</evidence>
<dbReference type="RefSeq" id="WP_143071393.1">
    <property type="nucleotide sequence ID" value="NZ_FJMZ01000012.1"/>
</dbReference>
<name>A0A847D8M1_9LACT</name>
<dbReference type="AlphaFoldDB" id="A0A847D8M1"/>
<proteinExistence type="predicted"/>
<organism evidence="1 2">
    <name type="scientific">Trichococcus flocculiformis</name>
    <dbReference type="NCBI Taxonomy" id="82803"/>
    <lineage>
        <taxon>Bacteria</taxon>
        <taxon>Bacillati</taxon>
        <taxon>Bacillota</taxon>
        <taxon>Bacilli</taxon>
        <taxon>Lactobacillales</taxon>
        <taxon>Carnobacteriaceae</taxon>
        <taxon>Trichococcus</taxon>
    </lineage>
</organism>
<dbReference type="Proteomes" id="UP000589373">
    <property type="component" value="Unassembled WGS sequence"/>
</dbReference>
<sequence>MTTKQLFFVKGTFDIKKKKDGQKDNDIQSQPQTWWKDLDKQGEHNQVQGIDAKEGPMLRGFHAVAGNKQQAAAYTDCEPPGFWYFRIPCSSDQTGTA</sequence>
<comment type="caution">
    <text evidence="1">The sequence shown here is derived from an EMBL/GenBank/DDBJ whole genome shotgun (WGS) entry which is preliminary data.</text>
</comment>